<dbReference type="EC" id="3.1.1.92" evidence="2"/>
<sequence>MYSYSPNRIYTPPDALLSEYRTMLRTLGVTRAVLVQPSVYASDMTVLLSALKDAGSEFRGVAVVDPAISDDELEQMSIAGVRGVRINIVDVKAGSAAFDFQGLRLLAERIRPLGWHMEFLLHVDTLPDLATTFENFPVDIVFGHLGYTAPGTTTDNKGFRDLLRLLRNGNTWVKLTGPYRISREQLPYPDVVALAHALVNANSDRIVWGTDWPHVMVRGAMPNDGDLCDLLSAWIPNEATREKILCTNPARLYGFD</sequence>
<dbReference type="Pfam" id="PF04909">
    <property type="entry name" value="Amidohydro_2"/>
    <property type="match status" value="1"/>
</dbReference>
<dbReference type="InterPro" id="IPR032466">
    <property type="entry name" value="Metal_Hydrolase"/>
</dbReference>
<name>A0A0S3PRN3_9BRAD</name>
<proteinExistence type="predicted"/>
<keyword evidence="3" id="KW-1185">Reference proteome</keyword>
<gene>
    <name evidence="2" type="ORF">GJW-30_1_01123</name>
</gene>
<dbReference type="KEGG" id="vgo:GJW-30_1_01123"/>
<dbReference type="PANTHER" id="PTHR35563:SF2">
    <property type="entry name" value="BARREL METAL-DEPENDENT HYDROLASE, PUTATIVE (AFU_ORTHOLOGUE AFUA_1G16240)-RELATED"/>
    <property type="match status" value="1"/>
</dbReference>
<dbReference type="AlphaFoldDB" id="A0A0S3PRN3"/>
<dbReference type="EMBL" id="AP014946">
    <property type="protein sequence ID" value="BAT58597.1"/>
    <property type="molecule type" value="Genomic_DNA"/>
</dbReference>
<evidence type="ECO:0000313" key="3">
    <source>
        <dbReference type="Proteomes" id="UP000236884"/>
    </source>
</evidence>
<dbReference type="Proteomes" id="UP000236884">
    <property type="component" value="Chromosome"/>
</dbReference>
<feature type="domain" description="Amidohydrolase-related" evidence="1">
    <location>
        <begin position="2"/>
        <end position="255"/>
    </location>
</feature>
<dbReference type="SUPFAM" id="SSF51556">
    <property type="entry name" value="Metallo-dependent hydrolases"/>
    <property type="match status" value="1"/>
</dbReference>
<accession>A0A0S3PRN3</accession>
<protein>
    <submittedName>
        <fullName evidence="2">4-sulfomuconolactone hydrolase</fullName>
        <ecNumber evidence="2">3.1.1.92</ecNumber>
    </submittedName>
</protein>
<dbReference type="InterPro" id="IPR006680">
    <property type="entry name" value="Amidohydro-rel"/>
</dbReference>
<dbReference type="PANTHER" id="PTHR35563">
    <property type="entry name" value="BARREL METAL-DEPENDENT HYDROLASE, PUTATIVE (AFU_ORTHOLOGUE AFUA_1G16240)-RELATED"/>
    <property type="match status" value="1"/>
</dbReference>
<organism evidence="2 3">
    <name type="scientific">Variibacter gotjawalensis</name>
    <dbReference type="NCBI Taxonomy" id="1333996"/>
    <lineage>
        <taxon>Bacteria</taxon>
        <taxon>Pseudomonadati</taxon>
        <taxon>Pseudomonadota</taxon>
        <taxon>Alphaproteobacteria</taxon>
        <taxon>Hyphomicrobiales</taxon>
        <taxon>Nitrobacteraceae</taxon>
        <taxon>Variibacter</taxon>
    </lineage>
</organism>
<evidence type="ECO:0000259" key="1">
    <source>
        <dbReference type="Pfam" id="PF04909"/>
    </source>
</evidence>
<dbReference type="InterPro" id="IPR052358">
    <property type="entry name" value="Aro_Compnd_Degr_Hydrolases"/>
</dbReference>
<dbReference type="GO" id="GO:0102998">
    <property type="term" value="F:4-sulfomuconolactone hydrolase activity"/>
    <property type="evidence" value="ECO:0007669"/>
    <property type="project" value="UniProtKB-EC"/>
</dbReference>
<evidence type="ECO:0000313" key="2">
    <source>
        <dbReference type="EMBL" id="BAT58597.1"/>
    </source>
</evidence>
<keyword evidence="2" id="KW-0378">Hydrolase</keyword>
<dbReference type="Gene3D" id="3.20.20.140">
    <property type="entry name" value="Metal-dependent hydrolases"/>
    <property type="match status" value="1"/>
</dbReference>
<reference evidence="2 3" key="1">
    <citation type="submission" date="2015-08" db="EMBL/GenBank/DDBJ databases">
        <title>Investigation of the bacterial diversity of lava forest soil.</title>
        <authorList>
            <person name="Lee J.S."/>
        </authorList>
    </citation>
    <scope>NUCLEOTIDE SEQUENCE [LARGE SCALE GENOMIC DNA]</scope>
    <source>
        <strain evidence="2 3">GJW-30</strain>
    </source>
</reference>